<dbReference type="Proteomes" id="UP000789366">
    <property type="component" value="Unassembled WGS sequence"/>
</dbReference>
<keyword evidence="2" id="KW-1185">Reference proteome</keyword>
<protein>
    <submittedName>
        <fullName evidence="1">17245_t:CDS:1</fullName>
    </submittedName>
</protein>
<dbReference type="EMBL" id="CAJVPW010007644">
    <property type="protein sequence ID" value="CAG8583365.1"/>
    <property type="molecule type" value="Genomic_DNA"/>
</dbReference>
<evidence type="ECO:0000313" key="2">
    <source>
        <dbReference type="Proteomes" id="UP000789366"/>
    </source>
</evidence>
<name>A0ACA9MK87_9GLOM</name>
<gene>
    <name evidence="1" type="ORF">SPELUC_LOCUS6454</name>
</gene>
<sequence length="92" mass="10499">MSKLFLISHDRVVNDGTFKHWVKKGIEENVVANIFASNLRYEKQPNSNKQELPNLTESFITPKEFSSNESSNSKNSTEEDSSSEIDFTTEIN</sequence>
<organism evidence="1 2">
    <name type="scientific">Cetraspora pellucida</name>
    <dbReference type="NCBI Taxonomy" id="1433469"/>
    <lineage>
        <taxon>Eukaryota</taxon>
        <taxon>Fungi</taxon>
        <taxon>Fungi incertae sedis</taxon>
        <taxon>Mucoromycota</taxon>
        <taxon>Glomeromycotina</taxon>
        <taxon>Glomeromycetes</taxon>
        <taxon>Diversisporales</taxon>
        <taxon>Gigasporaceae</taxon>
        <taxon>Cetraspora</taxon>
    </lineage>
</organism>
<proteinExistence type="predicted"/>
<evidence type="ECO:0000313" key="1">
    <source>
        <dbReference type="EMBL" id="CAG8583365.1"/>
    </source>
</evidence>
<comment type="caution">
    <text evidence="1">The sequence shown here is derived from an EMBL/GenBank/DDBJ whole genome shotgun (WGS) entry which is preliminary data.</text>
</comment>
<reference evidence="1" key="1">
    <citation type="submission" date="2021-06" db="EMBL/GenBank/DDBJ databases">
        <authorList>
            <person name="Kallberg Y."/>
            <person name="Tangrot J."/>
            <person name="Rosling A."/>
        </authorList>
    </citation>
    <scope>NUCLEOTIDE SEQUENCE</scope>
    <source>
        <strain evidence="1">28 12/20/2015</strain>
    </source>
</reference>
<accession>A0ACA9MK87</accession>